<organism evidence="9 10">
    <name type="scientific">Hydrocarboniphaga daqingensis</name>
    <dbReference type="NCBI Taxonomy" id="490188"/>
    <lineage>
        <taxon>Bacteria</taxon>
        <taxon>Pseudomonadati</taxon>
        <taxon>Pseudomonadota</taxon>
        <taxon>Gammaproteobacteria</taxon>
        <taxon>Nevskiales</taxon>
        <taxon>Nevskiaceae</taxon>
        <taxon>Hydrocarboniphaga</taxon>
    </lineage>
</organism>
<dbReference type="Pfam" id="PF02687">
    <property type="entry name" value="FtsX"/>
    <property type="match status" value="2"/>
</dbReference>
<dbReference type="AlphaFoldDB" id="A0A1M5LPP9"/>
<dbReference type="PANTHER" id="PTHR30287">
    <property type="entry name" value="MEMBRANE COMPONENT OF PREDICTED ABC SUPERFAMILY METABOLITE UPTAKE TRANSPORTER"/>
    <property type="match status" value="1"/>
</dbReference>
<dbReference type="InterPro" id="IPR038766">
    <property type="entry name" value="Membrane_comp_ABC_pdt"/>
</dbReference>
<feature type="transmembrane region" description="Helical" evidence="6">
    <location>
        <begin position="471"/>
        <end position="492"/>
    </location>
</feature>
<dbReference type="Proteomes" id="UP000199758">
    <property type="component" value="Unassembled WGS sequence"/>
</dbReference>
<keyword evidence="4 6" id="KW-1133">Transmembrane helix</keyword>
<dbReference type="GO" id="GO:0005886">
    <property type="term" value="C:plasma membrane"/>
    <property type="evidence" value="ECO:0007669"/>
    <property type="project" value="UniProtKB-SubCell"/>
</dbReference>
<dbReference type="InterPro" id="IPR003838">
    <property type="entry name" value="ABC3_permease_C"/>
</dbReference>
<feature type="transmembrane region" description="Helical" evidence="6">
    <location>
        <begin position="263"/>
        <end position="283"/>
    </location>
</feature>
<keyword evidence="3 6" id="KW-0812">Transmembrane</keyword>
<dbReference type="InterPro" id="IPR025857">
    <property type="entry name" value="MacB_PCD"/>
</dbReference>
<evidence type="ECO:0000256" key="6">
    <source>
        <dbReference type="SAM" id="Phobius"/>
    </source>
</evidence>
<keyword evidence="5 6" id="KW-0472">Membrane</keyword>
<feature type="domain" description="MacB-like periplasmic core" evidence="8">
    <location>
        <begin position="31"/>
        <end position="232"/>
    </location>
</feature>
<feature type="transmembrane region" description="Helical" evidence="6">
    <location>
        <begin position="357"/>
        <end position="377"/>
    </location>
</feature>
<gene>
    <name evidence="9" type="ORF">SAMN04488068_1026</name>
</gene>
<feature type="transmembrane region" description="Helical" evidence="6">
    <location>
        <begin position="398"/>
        <end position="416"/>
    </location>
</feature>
<feature type="transmembrane region" description="Helical" evidence="6">
    <location>
        <begin position="422"/>
        <end position="450"/>
    </location>
</feature>
<evidence type="ECO:0000256" key="4">
    <source>
        <dbReference type="ARBA" id="ARBA00022989"/>
    </source>
</evidence>
<accession>A0A1M5LPP9</accession>
<dbReference type="PANTHER" id="PTHR30287:SF1">
    <property type="entry name" value="INNER MEMBRANE PROTEIN"/>
    <property type="match status" value="1"/>
</dbReference>
<proteinExistence type="predicted"/>
<keyword evidence="2" id="KW-1003">Cell membrane</keyword>
<evidence type="ECO:0000313" key="10">
    <source>
        <dbReference type="Proteomes" id="UP000199758"/>
    </source>
</evidence>
<keyword evidence="10" id="KW-1185">Reference proteome</keyword>
<reference evidence="9 10" key="1">
    <citation type="submission" date="2016-11" db="EMBL/GenBank/DDBJ databases">
        <authorList>
            <person name="Jaros S."/>
            <person name="Januszkiewicz K."/>
            <person name="Wedrychowicz H."/>
        </authorList>
    </citation>
    <scope>NUCLEOTIDE SEQUENCE [LARGE SCALE GENOMIC DNA]</scope>
    <source>
        <strain evidence="9 10">CGMCC 1.7049</strain>
    </source>
</reference>
<name>A0A1M5LPP9_9GAMM</name>
<evidence type="ECO:0000259" key="8">
    <source>
        <dbReference type="Pfam" id="PF12704"/>
    </source>
</evidence>
<evidence type="ECO:0000313" key="9">
    <source>
        <dbReference type="EMBL" id="SHG67057.1"/>
    </source>
</evidence>
<feature type="transmembrane region" description="Helical" evidence="6">
    <location>
        <begin position="709"/>
        <end position="732"/>
    </location>
</feature>
<dbReference type="RefSeq" id="WP_072894844.1">
    <property type="nucleotide sequence ID" value="NZ_FQWZ01000002.1"/>
</dbReference>
<evidence type="ECO:0000259" key="7">
    <source>
        <dbReference type="Pfam" id="PF02687"/>
    </source>
</evidence>
<evidence type="ECO:0000256" key="5">
    <source>
        <dbReference type="ARBA" id="ARBA00023136"/>
    </source>
</evidence>
<dbReference type="Pfam" id="PF12704">
    <property type="entry name" value="MacB_PCD"/>
    <property type="match status" value="1"/>
</dbReference>
<feature type="domain" description="ABC3 transporter permease C-terminal" evidence="7">
    <location>
        <begin position="267"/>
        <end position="382"/>
    </location>
</feature>
<feature type="transmembrane region" description="Helical" evidence="6">
    <location>
        <begin position="315"/>
        <end position="345"/>
    </location>
</feature>
<evidence type="ECO:0000256" key="3">
    <source>
        <dbReference type="ARBA" id="ARBA00022692"/>
    </source>
</evidence>
<feature type="transmembrane region" description="Helical" evidence="6">
    <location>
        <begin position="756"/>
        <end position="781"/>
    </location>
</feature>
<evidence type="ECO:0000256" key="2">
    <source>
        <dbReference type="ARBA" id="ARBA00022475"/>
    </source>
</evidence>
<feature type="domain" description="ABC3 transporter permease C-terminal" evidence="7">
    <location>
        <begin position="715"/>
        <end position="829"/>
    </location>
</feature>
<protein>
    <submittedName>
        <fullName evidence="9">Putative ABC transport system permease protein</fullName>
    </submittedName>
</protein>
<dbReference type="STRING" id="490188.SAMN04488068_1026"/>
<comment type="subcellular location">
    <subcellularLocation>
        <location evidence="1">Cell membrane</location>
        <topology evidence="1">Multi-pass membrane protein</topology>
    </subcellularLocation>
</comment>
<dbReference type="EMBL" id="FQWZ01000002">
    <property type="protein sequence ID" value="SHG67057.1"/>
    <property type="molecule type" value="Genomic_DNA"/>
</dbReference>
<evidence type="ECO:0000256" key="1">
    <source>
        <dbReference type="ARBA" id="ARBA00004651"/>
    </source>
</evidence>
<sequence>MARPASSAGVMTALRFAWRRLRRGWRSGELLILALALVVSVAAASAVGLFGDRVRRAVQTQSGDAIGADALISSREALPAALLEQLAALPLRRAAVSELASVVLSGEDTLLVSVKAAESGYPLRGALRVADQPYGTARERRDRPPSGEAWADLRVWQELRLQPGATIQLGQSSFRVSGVIEYEPDRGSGFTDLAPRVLIGAEDLPATGLVSVGSRVQYTQLLAGEPGDLAKAEALPLPQGARYLKPDTARPEVGRALSRAGQFLDIAVLAAILLAAAAVALSARQHGQAQRDEVALLKCLGASSRLIGITLLLQLLLLGLIAGIVGAAIGYAGQAVLAVLIGQLVDTPLPPPSIQPLLTAGALELMLLLGFALPPVLQARKVAPIRVFQRDDGNTGGALIAGVAVAATVGLLWWQAGDARLALWVLGGTLATCAVLALFALLLVAVLTPLRRAGHTALRFGLGNVARRRGASVAQVVALGVALLALLLLAVVQNDLLDAWKQRIPKDAPNQFLINIQPAQVAPLQAFFARNGIAAPPTWPMARGRLIAVDGKAVTAESFDDPETRRWINREFNMSWIDRFGDDNELIEGRYWAPESKGVPELSVDDYVVERLKVGIGSKLTLAIADREVEMTITSIRKVKWESFKPNFFLVTQPGVLDDASGTVQYLTAFHLPRERRAVLRELIGEFPNVTAIDIEATMNQVRGIVDRIVGAVQFLFAFALAAGACVLLAAIESTRAERVRETALLRTLGARRRTIALGLVTEYAVLGLLAGLVAAAAAQITALVLARQVFDLPYQASPLLWLLGGGGGALLVVALGWWSLRRVLDTPPRVVLAGGR</sequence>
<feature type="transmembrane region" description="Helical" evidence="6">
    <location>
        <begin position="801"/>
        <end position="821"/>
    </location>
</feature>